<dbReference type="InterPro" id="IPR017441">
    <property type="entry name" value="Protein_kinase_ATP_BS"/>
</dbReference>
<keyword evidence="4" id="KW-0418">Kinase</keyword>
<dbReference type="InterPro" id="IPR001245">
    <property type="entry name" value="Ser-Thr/Tyr_kinase_cat_dom"/>
</dbReference>
<dbReference type="Proteomes" id="UP001151760">
    <property type="component" value="Unassembled WGS sequence"/>
</dbReference>
<feature type="binding site" evidence="6">
    <location>
        <position position="265"/>
    </location>
    <ligand>
        <name>ATP</name>
        <dbReference type="ChEBI" id="CHEBI:30616"/>
    </ligand>
</feature>
<dbReference type="PANTHER" id="PTHR47989:SF9">
    <property type="entry name" value="PROTEIN KINASE SUPERFAMILY PROTEIN"/>
    <property type="match status" value="1"/>
</dbReference>
<dbReference type="PROSITE" id="PS00108">
    <property type="entry name" value="PROTEIN_KINASE_ST"/>
    <property type="match status" value="1"/>
</dbReference>
<name>A0ABQ5JEI5_9ASTR</name>
<keyword evidence="1 7" id="KW-0723">Serine/threonine-protein kinase</keyword>
<evidence type="ECO:0000256" key="5">
    <source>
        <dbReference type="ARBA" id="ARBA00022840"/>
    </source>
</evidence>
<proteinExistence type="inferred from homology"/>
<evidence type="ECO:0000256" key="6">
    <source>
        <dbReference type="PROSITE-ProRule" id="PRU10141"/>
    </source>
</evidence>
<feature type="domain" description="Protein kinase" evidence="9">
    <location>
        <begin position="163"/>
        <end position="414"/>
    </location>
</feature>
<keyword evidence="5 6" id="KW-0067">ATP-binding</keyword>
<evidence type="ECO:0000259" key="9">
    <source>
        <dbReference type="PROSITE" id="PS50011"/>
    </source>
</evidence>
<organism evidence="10 11">
    <name type="scientific">Tanacetum coccineum</name>
    <dbReference type="NCBI Taxonomy" id="301880"/>
    <lineage>
        <taxon>Eukaryota</taxon>
        <taxon>Viridiplantae</taxon>
        <taxon>Streptophyta</taxon>
        <taxon>Embryophyta</taxon>
        <taxon>Tracheophyta</taxon>
        <taxon>Spermatophyta</taxon>
        <taxon>Magnoliopsida</taxon>
        <taxon>eudicotyledons</taxon>
        <taxon>Gunneridae</taxon>
        <taxon>Pentapetalae</taxon>
        <taxon>asterids</taxon>
        <taxon>campanulids</taxon>
        <taxon>Asterales</taxon>
        <taxon>Asteraceae</taxon>
        <taxon>Asteroideae</taxon>
        <taxon>Anthemideae</taxon>
        <taxon>Anthemidinae</taxon>
        <taxon>Tanacetum</taxon>
    </lineage>
</organism>
<dbReference type="PROSITE" id="PS00107">
    <property type="entry name" value="PROTEIN_KINASE_ATP"/>
    <property type="match status" value="1"/>
</dbReference>
<dbReference type="InterPro" id="IPR000719">
    <property type="entry name" value="Prot_kinase_dom"/>
</dbReference>
<protein>
    <submittedName>
        <fullName evidence="10">Receptor-like serine/threonine-protein kinase ALE2</fullName>
    </submittedName>
</protein>
<dbReference type="InterPro" id="IPR011009">
    <property type="entry name" value="Kinase-like_dom_sf"/>
</dbReference>
<dbReference type="Gene3D" id="3.30.200.20">
    <property type="entry name" value="Phosphorylase Kinase, domain 1"/>
    <property type="match status" value="1"/>
</dbReference>
<dbReference type="Pfam" id="PF07714">
    <property type="entry name" value="PK_Tyr_Ser-Thr"/>
    <property type="match status" value="1"/>
</dbReference>
<keyword evidence="8" id="KW-0175">Coiled coil</keyword>
<evidence type="ECO:0000256" key="2">
    <source>
        <dbReference type="ARBA" id="ARBA00022679"/>
    </source>
</evidence>
<dbReference type="InterPro" id="IPR008271">
    <property type="entry name" value="Ser/Thr_kinase_AS"/>
</dbReference>
<keyword evidence="3 6" id="KW-0547">Nucleotide-binding</keyword>
<evidence type="ECO:0000256" key="4">
    <source>
        <dbReference type="ARBA" id="ARBA00022777"/>
    </source>
</evidence>
<dbReference type="SUPFAM" id="SSF56112">
    <property type="entry name" value="Protein kinase-like (PK-like)"/>
    <property type="match status" value="1"/>
</dbReference>
<reference evidence="10" key="2">
    <citation type="submission" date="2022-01" db="EMBL/GenBank/DDBJ databases">
        <authorList>
            <person name="Yamashiro T."/>
            <person name="Shiraishi A."/>
            <person name="Satake H."/>
            <person name="Nakayama K."/>
        </authorList>
    </citation>
    <scope>NUCLEOTIDE SEQUENCE</scope>
</reference>
<dbReference type="EMBL" id="BQNB010021778">
    <property type="protein sequence ID" value="GJU09992.1"/>
    <property type="molecule type" value="Genomic_DNA"/>
</dbReference>
<gene>
    <name evidence="10" type="ORF">Tco_1132388</name>
</gene>
<accession>A0ABQ5JEI5</accession>
<keyword evidence="11" id="KW-1185">Reference proteome</keyword>
<evidence type="ECO:0000256" key="1">
    <source>
        <dbReference type="ARBA" id="ARBA00022527"/>
    </source>
</evidence>
<dbReference type="Gene3D" id="1.10.510.10">
    <property type="entry name" value="Transferase(Phosphotransferase) domain 1"/>
    <property type="match status" value="2"/>
</dbReference>
<keyword evidence="2" id="KW-0808">Transferase</keyword>
<sequence>MNAEEIRLLLKEQATTNQQQADALQAQLVALQLELQATKTLLQTRQGGGGDAGSLLPRSMRLDVPKFSGTDPESWIFSITEYFSLLNTPVDQRLRIVGFNLEGEAAEWFRWMTRNGLITNWDAFVESVKNRFGPSKYEDPQGALSKLLQTVFRNNRNGNVGPYVHGNTLGVGYQGKTHSRHTPPATLLSVTKLSGVGGSMIGSGPESASLSLRSNIANKGSAKTFSSRDMEKETDNSNELGVLGEGGFGRVYSGTLEDGTIVAVKLIPNGSVESHLHGWSITGVKFCFLVVDKEVAPLDRGGHLKIALGAARGLAYLHEDSSPRVIHRDFKSSNILLKYVAPEYAMTGHLLVKSDVYSYGVVLLELLTGRKPVDVSMPSGQENLVAWARPLLPTPEGLNLLINPSLSPEVPFAV</sequence>
<reference evidence="10" key="1">
    <citation type="journal article" date="2022" name="Int. J. Mol. Sci.">
        <title>Draft Genome of Tanacetum Coccineum: Genomic Comparison of Closely Related Tanacetum-Family Plants.</title>
        <authorList>
            <person name="Yamashiro T."/>
            <person name="Shiraishi A."/>
            <person name="Nakayama K."/>
            <person name="Satake H."/>
        </authorList>
    </citation>
    <scope>NUCLEOTIDE SEQUENCE</scope>
</reference>
<evidence type="ECO:0000313" key="10">
    <source>
        <dbReference type="EMBL" id="GJU09992.1"/>
    </source>
</evidence>
<dbReference type="PROSITE" id="PS50011">
    <property type="entry name" value="PROTEIN_KINASE_DOM"/>
    <property type="match status" value="1"/>
</dbReference>
<comment type="similarity">
    <text evidence="7">Belongs to the protein kinase superfamily.</text>
</comment>
<feature type="coiled-coil region" evidence="8">
    <location>
        <begin position="14"/>
        <end position="41"/>
    </location>
</feature>
<evidence type="ECO:0000313" key="11">
    <source>
        <dbReference type="Proteomes" id="UP001151760"/>
    </source>
</evidence>
<evidence type="ECO:0000256" key="8">
    <source>
        <dbReference type="SAM" id="Coils"/>
    </source>
</evidence>
<comment type="caution">
    <text evidence="10">The sequence shown here is derived from an EMBL/GenBank/DDBJ whole genome shotgun (WGS) entry which is preliminary data.</text>
</comment>
<dbReference type="PANTHER" id="PTHR47989">
    <property type="entry name" value="OS01G0750732 PROTEIN"/>
    <property type="match status" value="1"/>
</dbReference>
<evidence type="ECO:0000256" key="3">
    <source>
        <dbReference type="ARBA" id="ARBA00022741"/>
    </source>
</evidence>
<evidence type="ECO:0000256" key="7">
    <source>
        <dbReference type="RuleBase" id="RU000304"/>
    </source>
</evidence>